<feature type="compositionally biased region" description="Basic and acidic residues" evidence="1">
    <location>
        <begin position="308"/>
        <end position="320"/>
    </location>
</feature>
<feature type="compositionally biased region" description="Low complexity" evidence="1">
    <location>
        <begin position="82"/>
        <end position="115"/>
    </location>
</feature>
<evidence type="ECO:0000256" key="1">
    <source>
        <dbReference type="SAM" id="MobiDB-lite"/>
    </source>
</evidence>
<feature type="region of interest" description="Disordered" evidence="1">
    <location>
        <begin position="275"/>
        <end position="329"/>
    </location>
</feature>
<evidence type="ECO:0000313" key="2">
    <source>
        <dbReference type="EMBL" id="KAE7999317.1"/>
    </source>
</evidence>
<dbReference type="PANTHER" id="PTHR33472">
    <property type="entry name" value="OS01G0106600 PROTEIN"/>
    <property type="match status" value="1"/>
</dbReference>
<name>A0A5N6QJJ4_9ROSI</name>
<protein>
    <submittedName>
        <fullName evidence="2">Uncharacterized protein</fullName>
    </submittedName>
</protein>
<sequence>MASQPTRPWFRLASISRPPAAPATVEAPAPPQVPEPRPAVARPTFRPSVPSLPIQGQEPTPPPTAAPPATAASVPSFQSPRASAPFTAPPVTSTSSVPSPPKTTTTVAATSSSVVPAPPRPTTTVAATSSPTPRAAAPSAARVPSPIPPPKTIVPPAAETPPQSSKPKPTAPPPSPLILPPSQMKSTETEPEQKTVLFQKTIEKPKPWLGGNGGDQTNYNKPSIIRNGVEQDVESKEKGSHHRKKVSDSEEMGMRVITIAGENKGAIMELIHSPQKHGVGDHHNKKGMGNTTKTQSRGSDSESSNTSSDKEGKPKKDKSQKGKATTSLPMNAFMNSNVQSINNSLLYHCSCTHHDPGVHLALSRKPSGEFQVKDRVNNGGHN</sequence>
<keyword evidence="3" id="KW-1185">Reference proteome</keyword>
<dbReference type="OrthoDB" id="1939627at2759"/>
<feature type="compositionally biased region" description="Pro residues" evidence="1">
    <location>
        <begin position="169"/>
        <end position="179"/>
    </location>
</feature>
<organism evidence="2 3">
    <name type="scientific">Carpinus fangiana</name>
    <dbReference type="NCBI Taxonomy" id="176857"/>
    <lineage>
        <taxon>Eukaryota</taxon>
        <taxon>Viridiplantae</taxon>
        <taxon>Streptophyta</taxon>
        <taxon>Embryophyta</taxon>
        <taxon>Tracheophyta</taxon>
        <taxon>Spermatophyta</taxon>
        <taxon>Magnoliopsida</taxon>
        <taxon>eudicotyledons</taxon>
        <taxon>Gunneridae</taxon>
        <taxon>Pentapetalae</taxon>
        <taxon>rosids</taxon>
        <taxon>fabids</taxon>
        <taxon>Fagales</taxon>
        <taxon>Betulaceae</taxon>
        <taxon>Carpinus</taxon>
    </lineage>
</organism>
<accession>A0A5N6QJJ4</accession>
<feature type="compositionally biased region" description="Low complexity" evidence="1">
    <location>
        <begin position="122"/>
        <end position="144"/>
    </location>
</feature>
<proteinExistence type="predicted"/>
<feature type="compositionally biased region" description="Low complexity" evidence="1">
    <location>
        <begin position="296"/>
        <end position="307"/>
    </location>
</feature>
<dbReference type="Proteomes" id="UP000327013">
    <property type="component" value="Chromosome 1"/>
</dbReference>
<feature type="compositionally biased region" description="Low complexity" evidence="1">
    <location>
        <begin position="154"/>
        <end position="168"/>
    </location>
</feature>
<dbReference type="PANTHER" id="PTHR33472:SF1">
    <property type="entry name" value="EXTENSIN-RELATED"/>
    <property type="match status" value="1"/>
</dbReference>
<feature type="compositionally biased region" description="Pro residues" evidence="1">
    <location>
        <begin position="28"/>
        <end position="37"/>
    </location>
</feature>
<evidence type="ECO:0000313" key="3">
    <source>
        <dbReference type="Proteomes" id="UP000327013"/>
    </source>
</evidence>
<dbReference type="AlphaFoldDB" id="A0A5N6QJJ4"/>
<feature type="region of interest" description="Disordered" evidence="1">
    <location>
        <begin position="1"/>
        <end position="253"/>
    </location>
</feature>
<dbReference type="EMBL" id="CM017321">
    <property type="protein sequence ID" value="KAE7999317.1"/>
    <property type="molecule type" value="Genomic_DNA"/>
</dbReference>
<gene>
    <name evidence="2" type="ORF">FH972_003761</name>
</gene>
<reference evidence="2 3" key="1">
    <citation type="submission" date="2019-06" db="EMBL/GenBank/DDBJ databases">
        <title>A chromosomal-level reference genome of Carpinus fangiana (Coryloideae, Betulaceae).</title>
        <authorList>
            <person name="Yang X."/>
            <person name="Wang Z."/>
            <person name="Zhang L."/>
            <person name="Hao G."/>
            <person name="Liu J."/>
            <person name="Yang Y."/>
        </authorList>
    </citation>
    <scope>NUCLEOTIDE SEQUENCE [LARGE SCALE GENOMIC DNA]</scope>
    <source>
        <strain evidence="2">Cfa_2016G</strain>
        <tissue evidence="2">Leaf</tissue>
    </source>
</reference>